<accession>A0ABT5KP18</accession>
<dbReference type="PANTHER" id="PTHR33164">
    <property type="entry name" value="TRANSCRIPTIONAL REGULATOR, MARR FAMILY"/>
    <property type="match status" value="1"/>
</dbReference>
<gene>
    <name evidence="2" type="ORF">PRZ01_05635</name>
</gene>
<dbReference type="Gene3D" id="1.10.10.10">
    <property type="entry name" value="Winged helix-like DNA-binding domain superfamily/Winged helix DNA-binding domain"/>
    <property type="match status" value="1"/>
</dbReference>
<dbReference type="Pfam" id="PF01047">
    <property type="entry name" value="MarR"/>
    <property type="match status" value="1"/>
</dbReference>
<dbReference type="InterPro" id="IPR036390">
    <property type="entry name" value="WH_DNA-bd_sf"/>
</dbReference>
<reference evidence="2 3" key="1">
    <citation type="submission" date="2022-10" db="EMBL/GenBank/DDBJ databases">
        <title>paucibacter sp. hw8 Genome sequencing.</title>
        <authorList>
            <person name="Park S."/>
        </authorList>
    </citation>
    <scope>NUCLEOTIDE SEQUENCE [LARGE SCALE GENOMIC DNA]</scope>
    <source>
        <strain evidence="3">hw8</strain>
    </source>
</reference>
<organism evidence="2 3">
    <name type="scientific">Roseateles koreensis</name>
    <dbReference type="NCBI Taxonomy" id="2987526"/>
    <lineage>
        <taxon>Bacteria</taxon>
        <taxon>Pseudomonadati</taxon>
        <taxon>Pseudomonadota</taxon>
        <taxon>Betaproteobacteria</taxon>
        <taxon>Burkholderiales</taxon>
        <taxon>Sphaerotilaceae</taxon>
        <taxon>Roseateles</taxon>
    </lineage>
</organism>
<evidence type="ECO:0000259" key="1">
    <source>
        <dbReference type="PROSITE" id="PS50995"/>
    </source>
</evidence>
<comment type="caution">
    <text evidence="2">The sequence shown here is derived from an EMBL/GenBank/DDBJ whole genome shotgun (WGS) entry which is preliminary data.</text>
</comment>
<dbReference type="SUPFAM" id="SSF46785">
    <property type="entry name" value="Winged helix' DNA-binding domain"/>
    <property type="match status" value="1"/>
</dbReference>
<name>A0ABT5KP18_9BURK</name>
<sequence length="167" mass="18280">MPKPAPDALSLDLYDQPGHLVRRAQQIAVSMFFEAVAPATTTPIQYAILRTLQEKPGIDQVTLAQEIALDSSTTAETAARLEAKGLIGREVMARRQRRLTLTPAGEALLTSLIPAVHRMRAAMLSSMEPAEQKEFIRLLRKFVHLNNDQSRAPKGGKVVDRADDAAA</sequence>
<dbReference type="Proteomes" id="UP001219862">
    <property type="component" value="Unassembled WGS sequence"/>
</dbReference>
<protein>
    <submittedName>
        <fullName evidence="2">MarR family transcriptional regulator</fullName>
    </submittedName>
</protein>
<dbReference type="InterPro" id="IPR039422">
    <property type="entry name" value="MarR/SlyA-like"/>
</dbReference>
<proteinExistence type="predicted"/>
<evidence type="ECO:0000313" key="3">
    <source>
        <dbReference type="Proteomes" id="UP001219862"/>
    </source>
</evidence>
<keyword evidence="3" id="KW-1185">Reference proteome</keyword>
<dbReference type="PANTHER" id="PTHR33164:SF95">
    <property type="entry name" value="TRANSCRIPTIONAL REGULATOR"/>
    <property type="match status" value="1"/>
</dbReference>
<dbReference type="InterPro" id="IPR036388">
    <property type="entry name" value="WH-like_DNA-bd_sf"/>
</dbReference>
<dbReference type="RefSeq" id="WP_273595787.1">
    <property type="nucleotide sequence ID" value="NZ_JAQQXS010000004.1"/>
</dbReference>
<dbReference type="InterPro" id="IPR000835">
    <property type="entry name" value="HTH_MarR-typ"/>
</dbReference>
<evidence type="ECO:0000313" key="2">
    <source>
        <dbReference type="EMBL" id="MDC8784667.1"/>
    </source>
</evidence>
<dbReference type="PROSITE" id="PS50995">
    <property type="entry name" value="HTH_MARR_2"/>
    <property type="match status" value="1"/>
</dbReference>
<dbReference type="EMBL" id="JAQQXS010000004">
    <property type="protein sequence ID" value="MDC8784667.1"/>
    <property type="molecule type" value="Genomic_DNA"/>
</dbReference>
<feature type="domain" description="HTH marR-type" evidence="1">
    <location>
        <begin position="14"/>
        <end position="144"/>
    </location>
</feature>
<dbReference type="SMART" id="SM00347">
    <property type="entry name" value="HTH_MARR"/>
    <property type="match status" value="1"/>
</dbReference>